<dbReference type="InterPro" id="IPR000845">
    <property type="entry name" value="Nucleoside_phosphorylase_d"/>
</dbReference>
<dbReference type="SUPFAM" id="SSF53167">
    <property type="entry name" value="Purine and uridine phosphorylases"/>
    <property type="match status" value="1"/>
</dbReference>
<evidence type="ECO:0000313" key="3">
    <source>
        <dbReference type="Proteomes" id="UP001460888"/>
    </source>
</evidence>
<dbReference type="Pfam" id="PF01048">
    <property type="entry name" value="PNP_UDP_1"/>
    <property type="match status" value="1"/>
</dbReference>
<sequence>MTTAVGLSLPTRARVTRPGIVATLPAEARALARLRLRGRALLAGGGQVALSGLGAARAEATARMLVAEGVNGLISWGSAAGLVPALAPGDLLLPHVVRGRDGVRYECSPDWLLEIAHASEGLRVRHGLLAESPGALIDLGAKHALQHASDAVASDMESVAIARVAADFDLPFIAIRAVADDATMILPPVIHAALDEDGALRPLPLLRALAGRPRSMHAQLRALKQLAVAFRAAQNSLARVAPYLRDAGLPD</sequence>
<feature type="domain" description="Nucleoside phosphorylase" evidence="1">
    <location>
        <begin position="48"/>
        <end position="182"/>
    </location>
</feature>
<gene>
    <name evidence="2" type="ORF">SADO_04445</name>
</gene>
<organism evidence="2 3">
    <name type="scientific">Salinisphaera dokdonensis CL-ES53</name>
    <dbReference type="NCBI Taxonomy" id="1304272"/>
    <lineage>
        <taxon>Bacteria</taxon>
        <taxon>Pseudomonadati</taxon>
        <taxon>Pseudomonadota</taxon>
        <taxon>Gammaproteobacteria</taxon>
        <taxon>Salinisphaerales</taxon>
        <taxon>Salinisphaeraceae</taxon>
        <taxon>Salinisphaera</taxon>
    </lineage>
</organism>
<dbReference type="EMBL" id="APND01000001">
    <property type="protein sequence ID" value="MES1928478.1"/>
    <property type="molecule type" value="Genomic_DNA"/>
</dbReference>
<protein>
    <submittedName>
        <fullName evidence="2">Hopanoid-associated phosphorylase</fullName>
    </submittedName>
</protein>
<accession>A0ABV2AZ89</accession>
<evidence type="ECO:0000259" key="1">
    <source>
        <dbReference type="Pfam" id="PF01048"/>
    </source>
</evidence>
<keyword evidence="3" id="KW-1185">Reference proteome</keyword>
<dbReference type="Gene3D" id="3.40.50.1580">
    <property type="entry name" value="Nucleoside phosphorylase domain"/>
    <property type="match status" value="1"/>
</dbReference>
<dbReference type="RefSeq" id="WP_353109577.1">
    <property type="nucleotide sequence ID" value="NZ_APND01000001.1"/>
</dbReference>
<name>A0ABV2AZ89_9GAMM</name>
<evidence type="ECO:0000313" key="2">
    <source>
        <dbReference type="EMBL" id="MES1928478.1"/>
    </source>
</evidence>
<dbReference type="InterPro" id="IPR035994">
    <property type="entry name" value="Nucleoside_phosphorylase_sf"/>
</dbReference>
<comment type="caution">
    <text evidence="2">The sequence shown here is derived from an EMBL/GenBank/DDBJ whole genome shotgun (WGS) entry which is preliminary data.</text>
</comment>
<dbReference type="PANTHER" id="PTHR46832">
    <property type="entry name" value="5'-METHYLTHIOADENOSINE/S-ADENOSYLHOMOCYSTEINE NUCLEOSIDASE"/>
    <property type="match status" value="1"/>
</dbReference>
<dbReference type="Proteomes" id="UP001460888">
    <property type="component" value="Unassembled WGS sequence"/>
</dbReference>
<reference evidence="2 3" key="1">
    <citation type="submission" date="2013-03" db="EMBL/GenBank/DDBJ databases">
        <title>Salinisphaera dokdonensis CL-ES53 Genome Sequencing.</title>
        <authorList>
            <person name="Li C."/>
            <person name="Lai Q."/>
            <person name="Shao Z."/>
        </authorList>
    </citation>
    <scope>NUCLEOTIDE SEQUENCE [LARGE SCALE GENOMIC DNA]</scope>
    <source>
        <strain evidence="2 3">CL-ES53</strain>
    </source>
</reference>
<dbReference type="PANTHER" id="PTHR46832:SF1">
    <property type="entry name" value="5'-METHYLTHIOADENOSINE_S-ADENOSYLHOMOCYSTEINE NUCLEOSIDASE"/>
    <property type="match status" value="1"/>
</dbReference>
<proteinExistence type="predicted"/>